<dbReference type="EMBL" id="KN847529">
    <property type="protein sequence ID" value="KIW09125.1"/>
    <property type="molecule type" value="Genomic_DNA"/>
</dbReference>
<dbReference type="InterPro" id="IPR016024">
    <property type="entry name" value="ARM-type_fold"/>
</dbReference>
<proteinExistence type="inferred from homology"/>
<evidence type="ECO:0008006" key="8">
    <source>
        <dbReference type="Google" id="ProtNLM"/>
    </source>
</evidence>
<name>A0A0D2ARJ2_9PEZI</name>
<protein>
    <recommendedName>
        <fullName evidence="8">Importin N-terminal domain-containing protein</fullName>
    </recommendedName>
</protein>
<gene>
    <name evidence="6" type="ORF">PV09_00067</name>
</gene>
<dbReference type="PANTHER" id="PTHR12363">
    <property type="entry name" value="TRANSPORTIN 3 AND IMPORTIN 13"/>
    <property type="match status" value="1"/>
</dbReference>
<evidence type="ECO:0000313" key="6">
    <source>
        <dbReference type="EMBL" id="KIW09125.1"/>
    </source>
</evidence>
<dbReference type="AlphaFoldDB" id="A0A0D2ARJ2"/>
<comment type="similarity">
    <text evidence="2">Belongs to the importin beta family.</text>
</comment>
<evidence type="ECO:0000256" key="3">
    <source>
        <dbReference type="ARBA" id="ARBA00022448"/>
    </source>
</evidence>
<comment type="subcellular location">
    <subcellularLocation>
        <location evidence="1">Nucleus</location>
    </subcellularLocation>
</comment>
<dbReference type="PANTHER" id="PTHR12363:SF33">
    <property type="entry name" value="IMPORTIN-13"/>
    <property type="match status" value="1"/>
</dbReference>
<dbReference type="STRING" id="253628.A0A0D2ARJ2"/>
<evidence type="ECO:0000256" key="2">
    <source>
        <dbReference type="ARBA" id="ARBA00007991"/>
    </source>
</evidence>
<dbReference type="GO" id="GO:0006606">
    <property type="term" value="P:protein import into nucleus"/>
    <property type="evidence" value="ECO:0007669"/>
    <property type="project" value="TreeGrafter"/>
</dbReference>
<dbReference type="FunCoup" id="A0A0D2ARJ2">
    <property type="interactions" value="218"/>
</dbReference>
<dbReference type="HOGENOM" id="CLU_005271_0_0_1"/>
<dbReference type="RefSeq" id="XP_016218994.1">
    <property type="nucleotide sequence ID" value="XM_016352737.1"/>
</dbReference>
<dbReference type="SUPFAM" id="SSF48371">
    <property type="entry name" value="ARM repeat"/>
    <property type="match status" value="1"/>
</dbReference>
<reference evidence="6 7" key="1">
    <citation type="submission" date="2015-01" db="EMBL/GenBank/DDBJ databases">
        <title>The Genome Sequence of Ochroconis gallopava CBS43764.</title>
        <authorList>
            <consortium name="The Broad Institute Genomics Platform"/>
            <person name="Cuomo C."/>
            <person name="de Hoog S."/>
            <person name="Gorbushina A."/>
            <person name="Stielow B."/>
            <person name="Teixiera M."/>
            <person name="Abouelleil A."/>
            <person name="Chapman S.B."/>
            <person name="Priest M."/>
            <person name="Young S.K."/>
            <person name="Wortman J."/>
            <person name="Nusbaum C."/>
            <person name="Birren B."/>
        </authorList>
    </citation>
    <scope>NUCLEOTIDE SEQUENCE [LARGE SCALE GENOMIC DNA]</scope>
    <source>
        <strain evidence="6 7">CBS 43764</strain>
    </source>
</reference>
<dbReference type="GO" id="GO:0005634">
    <property type="term" value="C:nucleus"/>
    <property type="evidence" value="ECO:0007669"/>
    <property type="project" value="UniProtKB-SubCell"/>
</dbReference>
<evidence type="ECO:0000256" key="1">
    <source>
        <dbReference type="ARBA" id="ARBA00004123"/>
    </source>
</evidence>
<dbReference type="InParanoid" id="A0A0D2ARJ2"/>
<dbReference type="Pfam" id="PF24140">
    <property type="entry name" value="TPR_TNPO3_IPO13_3rd"/>
    <property type="match status" value="1"/>
</dbReference>
<dbReference type="OrthoDB" id="2016913at2759"/>
<dbReference type="VEuPathDB" id="FungiDB:PV09_00067"/>
<dbReference type="Proteomes" id="UP000053259">
    <property type="component" value="Unassembled WGS sequence"/>
</dbReference>
<keyword evidence="4" id="KW-0653">Protein transport</keyword>
<keyword evidence="5" id="KW-0539">Nucleus</keyword>
<keyword evidence="7" id="KW-1185">Reference proteome</keyword>
<sequence length="993" mass="110215">MAAISGPEVEELVLRFYQPGNPHDIKQIEAQLREIQRSPQGWEMADYLLGRDHSSLQYFGALTFHMKLNTSSAELDDAVLAQVGNRLLQWLVTSITRGDAAVTLRKLCSTIAFYCTLDREVTVGTVVRRVILSVAHGQAVDFTVDELPDPESVLGALSNAQLKALLWFLTSMTEEANKESASREARLSAMIMSRVEANLRDAAALLRYCFSPEKMLEGSKQSYELQIEAALTLSAWIFYAQKSSWMRDETLMTPLQRLMGSVLDWLESSQLDEAADMVGDVLLDFPSFFGQAQKEQISKMLVGPWAQESLQALLIEPADEIPRFVKLLLAYVDHSLVRLAENEEDEIGQKIMAAMHTLLQSPGFAGVDDAVAVEALEFWTQFVEHIADAEFEDPDEPKPWMPAATAHTMQLFHELWKKVKLPTQQQFKKLDGDRQKDFRQFRVDVKELLLAAYPALRSRLTEAIAQLCLDALNKRDWLEVEASLFCLNAISIAEQESEDQILSQLFGSQLFVLLKDDPDVPARAKATGVDVLGQYAEFFERHTDFLPSVLDFLFASLQSIQLAQKSAKAINRLSSSCRSSLALQLPNFVQAYEQFLSWPTADVSTKEKVIGGVAAIAQALASLNDQATSLSTLMSFVQRDLEQAQLQLTAGQSEQAQVFGLTGLRCLASIGKAFQSPNDEPMDDDAEAAARHFWHNGPGSEIPIQIFSMIRAVLEMFNASPQPLELHGDVIEAVCNIFKAGFTESKPGPFVFSASAFVDLFSTMQLHTPRLEMVLSTTCAFLRSHSHASSPDVMQEATRLLGEVFRLIGAIQDLRAEDNTTGLLDVLERFMPRYTGVLLAIPADDLERLFSFPLECLAIPEPLPKRAAAQFWTTFLTLNPTRAKVSQQHLDDVIDHFGPRLALGIIQNVAGGAARGDLDWFVEPLKKFSTRTANTKKFLEDALAAVDAGPNVGPDVKARFLKQVAVSNGISVMKKVVSTFWSQCRGFDGSYAP</sequence>
<keyword evidence="3" id="KW-0813">Transport</keyword>
<dbReference type="GO" id="GO:0005737">
    <property type="term" value="C:cytoplasm"/>
    <property type="evidence" value="ECO:0007669"/>
    <property type="project" value="TreeGrafter"/>
</dbReference>
<evidence type="ECO:0000256" key="4">
    <source>
        <dbReference type="ARBA" id="ARBA00022927"/>
    </source>
</evidence>
<dbReference type="GeneID" id="27308040"/>
<dbReference type="Gene3D" id="1.25.10.10">
    <property type="entry name" value="Leucine-rich Repeat Variant"/>
    <property type="match status" value="1"/>
</dbReference>
<dbReference type="InterPro" id="IPR011989">
    <property type="entry name" value="ARM-like"/>
</dbReference>
<organism evidence="6 7">
    <name type="scientific">Verruconis gallopava</name>
    <dbReference type="NCBI Taxonomy" id="253628"/>
    <lineage>
        <taxon>Eukaryota</taxon>
        <taxon>Fungi</taxon>
        <taxon>Dikarya</taxon>
        <taxon>Ascomycota</taxon>
        <taxon>Pezizomycotina</taxon>
        <taxon>Dothideomycetes</taxon>
        <taxon>Pleosporomycetidae</taxon>
        <taxon>Venturiales</taxon>
        <taxon>Sympoventuriaceae</taxon>
        <taxon>Verruconis</taxon>
    </lineage>
</organism>
<evidence type="ECO:0000313" key="7">
    <source>
        <dbReference type="Proteomes" id="UP000053259"/>
    </source>
</evidence>
<accession>A0A0D2ARJ2</accession>
<dbReference type="InterPro" id="IPR057942">
    <property type="entry name" value="TPR_TNPO3_IPO13_3rd"/>
</dbReference>
<dbReference type="InterPro" id="IPR051345">
    <property type="entry name" value="Importin_beta-like_NTR"/>
</dbReference>
<evidence type="ECO:0000256" key="5">
    <source>
        <dbReference type="ARBA" id="ARBA00023242"/>
    </source>
</evidence>